<protein>
    <submittedName>
        <fullName evidence="2">Uncharacterized protein</fullName>
    </submittedName>
</protein>
<keyword evidence="1" id="KW-0732">Signal</keyword>
<dbReference type="Proteomes" id="UP000663879">
    <property type="component" value="Unassembled WGS sequence"/>
</dbReference>
<organism evidence="2 3">
    <name type="scientific">Brachionus calyciflorus</name>
    <dbReference type="NCBI Taxonomy" id="104777"/>
    <lineage>
        <taxon>Eukaryota</taxon>
        <taxon>Metazoa</taxon>
        <taxon>Spiralia</taxon>
        <taxon>Gnathifera</taxon>
        <taxon>Rotifera</taxon>
        <taxon>Eurotatoria</taxon>
        <taxon>Monogononta</taxon>
        <taxon>Pseudotrocha</taxon>
        <taxon>Ploima</taxon>
        <taxon>Brachionidae</taxon>
        <taxon>Brachionus</taxon>
    </lineage>
</organism>
<dbReference type="OrthoDB" id="10558002at2759"/>
<evidence type="ECO:0000256" key="1">
    <source>
        <dbReference type="SAM" id="SignalP"/>
    </source>
</evidence>
<evidence type="ECO:0000313" key="3">
    <source>
        <dbReference type="Proteomes" id="UP000663879"/>
    </source>
</evidence>
<accession>A0A813Z015</accession>
<comment type="caution">
    <text evidence="2">The sequence shown here is derived from an EMBL/GenBank/DDBJ whole genome shotgun (WGS) entry which is preliminary data.</text>
</comment>
<evidence type="ECO:0000313" key="2">
    <source>
        <dbReference type="EMBL" id="CAF0891084.1"/>
    </source>
</evidence>
<name>A0A813Z015_9BILA</name>
<keyword evidence="3" id="KW-1185">Reference proteome</keyword>
<feature type="chain" id="PRO_5032320950" evidence="1">
    <location>
        <begin position="21"/>
        <end position="143"/>
    </location>
</feature>
<sequence>MICFIQAALMIIYVFGHVNSDFVSNEPCENQCLNVCENIPGIGSECSDVCSNQCNSYRIQSSNDKVKCLILCNVASLDQQTCSQICRPDFDVNRASSGTSQNKKKANSEGCYGNGSEICYKLCRLAHGGSIQTCLCECCSICS</sequence>
<proteinExistence type="predicted"/>
<dbReference type="EMBL" id="CAJNOC010001786">
    <property type="protein sequence ID" value="CAF0891084.1"/>
    <property type="molecule type" value="Genomic_DNA"/>
</dbReference>
<dbReference type="AlphaFoldDB" id="A0A813Z015"/>
<gene>
    <name evidence="2" type="ORF">OXX778_LOCUS10914</name>
</gene>
<feature type="signal peptide" evidence="1">
    <location>
        <begin position="1"/>
        <end position="20"/>
    </location>
</feature>
<reference evidence="2" key="1">
    <citation type="submission" date="2021-02" db="EMBL/GenBank/DDBJ databases">
        <authorList>
            <person name="Nowell W R."/>
        </authorList>
    </citation>
    <scope>NUCLEOTIDE SEQUENCE</scope>
    <source>
        <strain evidence="2">Ploen Becks lab</strain>
    </source>
</reference>